<dbReference type="GO" id="GO:0008270">
    <property type="term" value="F:zinc ion binding"/>
    <property type="evidence" value="ECO:0007669"/>
    <property type="project" value="InterPro"/>
</dbReference>
<dbReference type="Proteomes" id="UP001310594">
    <property type="component" value="Unassembled WGS sequence"/>
</dbReference>
<evidence type="ECO:0000259" key="3">
    <source>
        <dbReference type="PROSITE" id="PS50048"/>
    </source>
</evidence>
<dbReference type="AlphaFoldDB" id="A0AAN7W7M8"/>
<evidence type="ECO:0000313" key="4">
    <source>
        <dbReference type="EMBL" id="KAK5701807.1"/>
    </source>
</evidence>
<reference evidence="4" key="1">
    <citation type="submission" date="2023-08" db="EMBL/GenBank/DDBJ databases">
        <title>Black Yeasts Isolated from many extreme environments.</title>
        <authorList>
            <person name="Coleine C."/>
            <person name="Stajich J.E."/>
            <person name="Selbmann L."/>
        </authorList>
    </citation>
    <scope>NUCLEOTIDE SEQUENCE</scope>
    <source>
        <strain evidence="4">CCFEE 5810</strain>
    </source>
</reference>
<accession>A0AAN7W7M8</accession>
<dbReference type="PANTHER" id="PTHR38111:SF9">
    <property type="entry name" value="ZN(2)-C6 FUNGAL-TYPE DOMAIN-CONTAINING PROTEIN"/>
    <property type="match status" value="1"/>
</dbReference>
<dbReference type="InterPro" id="IPR036864">
    <property type="entry name" value="Zn2-C6_fun-type_DNA-bd_sf"/>
</dbReference>
<organism evidence="4 5">
    <name type="scientific">Elasticomyces elasticus</name>
    <dbReference type="NCBI Taxonomy" id="574655"/>
    <lineage>
        <taxon>Eukaryota</taxon>
        <taxon>Fungi</taxon>
        <taxon>Dikarya</taxon>
        <taxon>Ascomycota</taxon>
        <taxon>Pezizomycotina</taxon>
        <taxon>Dothideomycetes</taxon>
        <taxon>Dothideomycetidae</taxon>
        <taxon>Mycosphaerellales</taxon>
        <taxon>Teratosphaeriaceae</taxon>
        <taxon>Elasticomyces</taxon>
    </lineage>
</organism>
<dbReference type="PROSITE" id="PS50048">
    <property type="entry name" value="ZN2_CY6_FUNGAL_2"/>
    <property type="match status" value="1"/>
</dbReference>
<feature type="compositionally biased region" description="Basic and acidic residues" evidence="2">
    <location>
        <begin position="532"/>
        <end position="549"/>
    </location>
</feature>
<proteinExistence type="predicted"/>
<evidence type="ECO:0000313" key="5">
    <source>
        <dbReference type="Proteomes" id="UP001310594"/>
    </source>
</evidence>
<gene>
    <name evidence="4" type="ORF">LTR97_004625</name>
</gene>
<evidence type="ECO:0000256" key="2">
    <source>
        <dbReference type="SAM" id="MobiDB-lite"/>
    </source>
</evidence>
<evidence type="ECO:0000256" key="1">
    <source>
        <dbReference type="ARBA" id="ARBA00023242"/>
    </source>
</evidence>
<keyword evidence="1" id="KW-0539">Nucleus</keyword>
<dbReference type="SUPFAM" id="SSF57701">
    <property type="entry name" value="Zn2/Cys6 DNA-binding domain"/>
    <property type="match status" value="1"/>
</dbReference>
<sequence length="564" mass="62547">MAGGHTPGSSERCDECKQRRKKCDLQAPQCGRCRRGGRQCSGPKSKTLFVHRQTGSFPSTTQRQILIEAYRDRSADTATQVRLTPEQFYEATTQHIDGLRAILAGYEWHSSLTKDSVALSTNQALLTTTYAALLSEFDPARTVGIFSADRVDTPSAMHYSNVAKVVRSLLPLIPLASPMLNRSIFSLLALYYGLLHGCPELAELARSSYTAVLGLYSRHLGTVMLKSEDEGSTSKADIFMYTSFALQAFEHVNEADVYGSGHLAHIDGALSFLQKLGPNAMRNSPSMRTAFSGFRGIVAFVSINRRQPSFLADFEWLQMPYMDSEKTTRDCLNDLGLEVPGHLAVVDQLLKSARSDQLPPKSVVDQCLKQLMDIASLRRRLENWYYALEVSTPGALFWCQTDPVIKSANCQDSECTPEYSNNFHQLAFSSGPIAGLLVQYWSFQLELLMAAIDLQEAVLRFDGQQAASSAVQQATAPGLRRDRTKANEVAQLILQGEPRVGSCLEGFLSLLPPLRSASRYFERRRAARSIEAGRAKNEREDVGHTRDTPSPKLELVQFKGLRGE</sequence>
<dbReference type="Gene3D" id="4.10.240.10">
    <property type="entry name" value="Zn(2)-C6 fungal-type DNA-binding domain"/>
    <property type="match status" value="1"/>
</dbReference>
<dbReference type="SMART" id="SM00066">
    <property type="entry name" value="GAL4"/>
    <property type="match status" value="1"/>
</dbReference>
<protein>
    <recommendedName>
        <fullName evidence="3">Zn(2)-C6 fungal-type domain-containing protein</fullName>
    </recommendedName>
</protein>
<dbReference type="InterPro" id="IPR053178">
    <property type="entry name" value="Osmoadaptation_assoc"/>
</dbReference>
<comment type="caution">
    <text evidence="4">The sequence shown here is derived from an EMBL/GenBank/DDBJ whole genome shotgun (WGS) entry which is preliminary data.</text>
</comment>
<dbReference type="CDD" id="cd00067">
    <property type="entry name" value="GAL4"/>
    <property type="match status" value="1"/>
</dbReference>
<dbReference type="EMBL" id="JAVRQU010000006">
    <property type="protein sequence ID" value="KAK5701807.1"/>
    <property type="molecule type" value="Genomic_DNA"/>
</dbReference>
<dbReference type="InterPro" id="IPR001138">
    <property type="entry name" value="Zn2Cys6_DnaBD"/>
</dbReference>
<feature type="domain" description="Zn(2)-C6 fungal-type" evidence="3">
    <location>
        <begin position="12"/>
        <end position="41"/>
    </location>
</feature>
<feature type="region of interest" description="Disordered" evidence="2">
    <location>
        <begin position="532"/>
        <end position="552"/>
    </location>
</feature>
<dbReference type="GO" id="GO:0000981">
    <property type="term" value="F:DNA-binding transcription factor activity, RNA polymerase II-specific"/>
    <property type="evidence" value="ECO:0007669"/>
    <property type="project" value="InterPro"/>
</dbReference>
<name>A0AAN7W7M8_9PEZI</name>
<dbReference type="PANTHER" id="PTHR38111">
    <property type="entry name" value="ZN(2)-C6 FUNGAL-TYPE DOMAIN-CONTAINING PROTEIN-RELATED"/>
    <property type="match status" value="1"/>
</dbReference>
<dbReference type="Pfam" id="PF00172">
    <property type="entry name" value="Zn_clus"/>
    <property type="match status" value="1"/>
</dbReference>